<reference evidence="3" key="2">
    <citation type="submission" date="2020-04" db="EMBL/GenBank/DDBJ databases">
        <authorList>
            <consortium name="NCBI Genome Project"/>
        </authorList>
    </citation>
    <scope>NUCLEOTIDE SEQUENCE</scope>
    <source>
        <strain evidence="3">CBS 304.34</strain>
    </source>
</reference>
<evidence type="ECO:0000313" key="3">
    <source>
        <dbReference type="RefSeq" id="XP_033576065.1"/>
    </source>
</evidence>
<reference evidence="1 3" key="1">
    <citation type="journal article" date="2020" name="Stud. Mycol.">
        <title>101 Dothideomycetes genomes: a test case for predicting lifestyles and emergence of pathogens.</title>
        <authorList>
            <person name="Haridas S."/>
            <person name="Albert R."/>
            <person name="Binder M."/>
            <person name="Bloem J."/>
            <person name="Labutti K."/>
            <person name="Salamov A."/>
            <person name="Andreopoulos B."/>
            <person name="Baker S."/>
            <person name="Barry K."/>
            <person name="Bills G."/>
            <person name="Bluhm B."/>
            <person name="Cannon C."/>
            <person name="Castanera R."/>
            <person name="Culley D."/>
            <person name="Daum C."/>
            <person name="Ezra D."/>
            <person name="Gonzalez J."/>
            <person name="Henrissat B."/>
            <person name="Kuo A."/>
            <person name="Liang C."/>
            <person name="Lipzen A."/>
            <person name="Lutzoni F."/>
            <person name="Magnuson J."/>
            <person name="Mondo S."/>
            <person name="Nolan M."/>
            <person name="Ohm R."/>
            <person name="Pangilinan J."/>
            <person name="Park H.-J."/>
            <person name="Ramirez L."/>
            <person name="Alfaro M."/>
            <person name="Sun H."/>
            <person name="Tritt A."/>
            <person name="Yoshinaga Y."/>
            <person name="Zwiers L.-H."/>
            <person name="Turgeon B."/>
            <person name="Goodwin S."/>
            <person name="Spatafora J."/>
            <person name="Crous P."/>
            <person name="Grigoriev I."/>
        </authorList>
    </citation>
    <scope>NUCLEOTIDE SEQUENCE</scope>
    <source>
        <strain evidence="1 3">CBS 304.34</strain>
    </source>
</reference>
<organism evidence="1">
    <name type="scientific">Mytilinidion resinicola</name>
    <dbReference type="NCBI Taxonomy" id="574789"/>
    <lineage>
        <taxon>Eukaryota</taxon>
        <taxon>Fungi</taxon>
        <taxon>Dikarya</taxon>
        <taxon>Ascomycota</taxon>
        <taxon>Pezizomycotina</taxon>
        <taxon>Dothideomycetes</taxon>
        <taxon>Pleosporomycetidae</taxon>
        <taxon>Mytilinidiales</taxon>
        <taxon>Mytilinidiaceae</taxon>
        <taxon>Mytilinidion</taxon>
    </lineage>
</organism>
<evidence type="ECO:0000313" key="1">
    <source>
        <dbReference type="EMBL" id="KAF2809101.1"/>
    </source>
</evidence>
<dbReference type="EMBL" id="MU003702">
    <property type="protein sequence ID" value="KAF2809101.1"/>
    <property type="molecule type" value="Genomic_DNA"/>
</dbReference>
<sequence>MPSHLQQFLIHIDKGLEEWEAQHAKEYTATNVRPTTLLKCPAEGQLSVLQGQIASDLMRQFPDLLQRWGIFQAVPPGSDITNKSDQIVIPIRITKPSVYITQTKESPDRKSISLDYAIFCAAGQSAFISDGVSFVAWMRRD</sequence>
<name>A0A6A6YJW7_9PEZI</name>
<keyword evidence="2" id="KW-1185">Reference proteome</keyword>
<evidence type="ECO:0000313" key="2">
    <source>
        <dbReference type="Proteomes" id="UP000504636"/>
    </source>
</evidence>
<dbReference type="GeneID" id="54459284"/>
<dbReference type="AlphaFoldDB" id="A0A6A6YJW7"/>
<protein>
    <submittedName>
        <fullName evidence="1 3">Uncharacterized protein</fullName>
    </submittedName>
</protein>
<gene>
    <name evidence="1 3" type="ORF">BDZ99DRAFT_45448</name>
</gene>
<accession>A0A6A6YJW7</accession>
<reference evidence="3" key="3">
    <citation type="submission" date="2025-04" db="UniProtKB">
        <authorList>
            <consortium name="RefSeq"/>
        </authorList>
    </citation>
    <scope>IDENTIFICATION</scope>
    <source>
        <strain evidence="3">CBS 304.34</strain>
    </source>
</reference>
<dbReference type="RefSeq" id="XP_033576065.1">
    <property type="nucleotide sequence ID" value="XM_033718391.1"/>
</dbReference>
<dbReference type="OrthoDB" id="3956074at2759"/>
<dbReference type="Proteomes" id="UP000504636">
    <property type="component" value="Unplaced"/>
</dbReference>
<proteinExistence type="predicted"/>